<sequence>MNAKRPAGQATQEQKLPISKNEDVEFSMDQADAADLEALKRADAADKRQEEG</sequence>
<keyword evidence="3" id="KW-1185">Reference proteome</keyword>
<dbReference type="RefSeq" id="WP_379929988.1">
    <property type="nucleotide sequence ID" value="NZ_JBHUMM010000037.1"/>
</dbReference>
<dbReference type="EMBL" id="JBHUMM010000037">
    <property type="protein sequence ID" value="MFD2672426.1"/>
    <property type="molecule type" value="Genomic_DNA"/>
</dbReference>
<accession>A0ABW5RCJ1</accession>
<evidence type="ECO:0000313" key="2">
    <source>
        <dbReference type="EMBL" id="MFD2672426.1"/>
    </source>
</evidence>
<comment type="caution">
    <text evidence="2">The sequence shown here is derived from an EMBL/GenBank/DDBJ whole genome shotgun (WGS) entry which is preliminary data.</text>
</comment>
<feature type="region of interest" description="Disordered" evidence="1">
    <location>
        <begin position="1"/>
        <end position="24"/>
    </location>
</feature>
<dbReference type="InterPro" id="IPR025435">
    <property type="entry name" value="YfhD-like"/>
</dbReference>
<dbReference type="Proteomes" id="UP001597497">
    <property type="component" value="Unassembled WGS sequence"/>
</dbReference>
<name>A0ABW5RCJ1_9BACL</name>
<evidence type="ECO:0000256" key="1">
    <source>
        <dbReference type="SAM" id="MobiDB-lite"/>
    </source>
</evidence>
<protein>
    <submittedName>
        <fullName evidence="2">YfhD family protein</fullName>
    </submittedName>
</protein>
<reference evidence="3" key="1">
    <citation type="journal article" date="2019" name="Int. J. Syst. Evol. Microbiol.">
        <title>The Global Catalogue of Microorganisms (GCM) 10K type strain sequencing project: providing services to taxonomists for standard genome sequencing and annotation.</title>
        <authorList>
            <consortium name="The Broad Institute Genomics Platform"/>
            <consortium name="The Broad Institute Genome Sequencing Center for Infectious Disease"/>
            <person name="Wu L."/>
            <person name="Ma J."/>
        </authorList>
    </citation>
    <scope>NUCLEOTIDE SEQUENCE [LARGE SCALE GENOMIC DNA]</scope>
    <source>
        <strain evidence="3">KCTC 33676</strain>
    </source>
</reference>
<evidence type="ECO:0000313" key="3">
    <source>
        <dbReference type="Proteomes" id="UP001597497"/>
    </source>
</evidence>
<organism evidence="2 3">
    <name type="scientific">Marinicrinis sediminis</name>
    <dbReference type="NCBI Taxonomy" id="1652465"/>
    <lineage>
        <taxon>Bacteria</taxon>
        <taxon>Bacillati</taxon>
        <taxon>Bacillota</taxon>
        <taxon>Bacilli</taxon>
        <taxon>Bacillales</taxon>
        <taxon>Paenibacillaceae</taxon>
    </lineage>
</organism>
<proteinExistence type="predicted"/>
<gene>
    <name evidence="2" type="ORF">ACFSUC_12705</name>
</gene>
<dbReference type="Pfam" id="PF14151">
    <property type="entry name" value="YfhD"/>
    <property type="match status" value="1"/>
</dbReference>